<dbReference type="GO" id="GO:0016705">
    <property type="term" value="F:oxidoreductase activity, acting on paired donors, with incorporation or reduction of molecular oxygen"/>
    <property type="evidence" value="ECO:0007669"/>
    <property type="project" value="InterPro"/>
</dbReference>
<evidence type="ECO:0000256" key="4">
    <source>
        <dbReference type="ARBA" id="ARBA00023004"/>
    </source>
</evidence>
<dbReference type="InterPro" id="IPR017972">
    <property type="entry name" value="Cyt_P450_CS"/>
</dbReference>
<keyword evidence="6" id="KW-0503">Monooxygenase</keyword>
<keyword evidence="8" id="KW-0732">Signal</keyword>
<keyword evidence="7" id="KW-1133">Transmembrane helix</keyword>
<dbReference type="InterPro" id="IPR002401">
    <property type="entry name" value="Cyt_P450_E_grp-I"/>
</dbReference>
<evidence type="ECO:0000256" key="8">
    <source>
        <dbReference type="SAM" id="SignalP"/>
    </source>
</evidence>
<comment type="similarity">
    <text evidence="1 6">Belongs to the cytochrome P450 family.</text>
</comment>
<feature type="binding site" description="axial binding residue" evidence="5">
    <location>
        <position position="440"/>
    </location>
    <ligand>
        <name>heme</name>
        <dbReference type="ChEBI" id="CHEBI:30413"/>
    </ligand>
    <ligandPart>
        <name>Fe</name>
        <dbReference type="ChEBI" id="CHEBI:18248"/>
    </ligandPart>
</feature>
<dbReference type="GO" id="GO:0020037">
    <property type="term" value="F:heme binding"/>
    <property type="evidence" value="ECO:0007669"/>
    <property type="project" value="InterPro"/>
</dbReference>
<dbReference type="InterPro" id="IPR001128">
    <property type="entry name" value="Cyt_P450"/>
</dbReference>
<dbReference type="GO" id="GO:0005506">
    <property type="term" value="F:iron ion binding"/>
    <property type="evidence" value="ECO:0007669"/>
    <property type="project" value="InterPro"/>
</dbReference>
<dbReference type="OrthoDB" id="1470350at2759"/>
<feature type="transmembrane region" description="Helical" evidence="7">
    <location>
        <begin position="284"/>
        <end position="309"/>
    </location>
</feature>
<dbReference type="PRINTS" id="PR00463">
    <property type="entry name" value="EP450I"/>
</dbReference>
<name>A0A8K0RIH5_9PLEO</name>
<dbReference type="InterPro" id="IPR036396">
    <property type="entry name" value="Cyt_P450_sf"/>
</dbReference>
<dbReference type="PANTHER" id="PTHR46300">
    <property type="entry name" value="P450, PUTATIVE (EUROFUNG)-RELATED-RELATED"/>
    <property type="match status" value="1"/>
</dbReference>
<evidence type="ECO:0000256" key="7">
    <source>
        <dbReference type="SAM" id="Phobius"/>
    </source>
</evidence>
<keyword evidence="7" id="KW-0472">Membrane</keyword>
<comment type="cofactor">
    <cofactor evidence="5">
        <name>heme</name>
        <dbReference type="ChEBI" id="CHEBI:30413"/>
    </cofactor>
</comment>
<dbReference type="CDD" id="cd11065">
    <property type="entry name" value="CYP64-like"/>
    <property type="match status" value="1"/>
</dbReference>
<dbReference type="PRINTS" id="PR00385">
    <property type="entry name" value="P450"/>
</dbReference>
<dbReference type="InterPro" id="IPR050364">
    <property type="entry name" value="Cytochrome_P450_fung"/>
</dbReference>
<protein>
    <submittedName>
        <fullName evidence="9">Cytochrome P450</fullName>
    </submittedName>
</protein>
<sequence length="526" mass="59771">MQLLNIFAAFALFLIIAKAVFNLRSKKPRGAKDLPGPKGKPFVGSKLGKGYFWFKFSEWGEKYGPIYQFKSYGNVNVVVSTEKMANDLLRERGTIYSSRQQMPMASQLLSDNKRALFLPYGDEWRTVRKFQHAVTMPKAATSYQPLQLQESARLVRDLILEPKNYHTLFQRYASGLILRLTYDERIETGEEETVRLVYTNQVNAERVAAPGQYLVDVLPILLWVPKWLAPFKQEAAAHRKREVALFSGLVDKVKKDIEAGTAGPSFTRKWLESKQEYGMSDIQAAYVLGGLYSAAASTTASLAMSWVLMMVLNPKWLLKAQEELDRVVGAGRLPTFDDLPNLPMIRAIVKETARLRPVTAGGIAHKSTEDDVYEGYFIPKGSLIHPNLWSIQRDPELYPDPDSFNPDRWLNPKFPTFKEPLSQYPNCQNYSVFGFGRRLCPGSNIAERSLNIIVARLSWACNITKAKDPKTGKQITPPSYDYTQGLNTEPRRFPFELACRSPERWKIIEEEALEAAKELRKPVVKT</sequence>
<keyword evidence="3 6" id="KW-0560">Oxidoreductase</keyword>
<evidence type="ECO:0000256" key="3">
    <source>
        <dbReference type="ARBA" id="ARBA00023002"/>
    </source>
</evidence>
<dbReference type="Pfam" id="PF00067">
    <property type="entry name" value="p450"/>
    <property type="match status" value="1"/>
</dbReference>
<reference evidence="9" key="1">
    <citation type="journal article" date="2021" name="Nat. Commun.">
        <title>Genetic determinants of endophytism in the Arabidopsis root mycobiome.</title>
        <authorList>
            <person name="Mesny F."/>
            <person name="Miyauchi S."/>
            <person name="Thiergart T."/>
            <person name="Pickel B."/>
            <person name="Atanasova L."/>
            <person name="Karlsson M."/>
            <person name="Huettel B."/>
            <person name="Barry K.W."/>
            <person name="Haridas S."/>
            <person name="Chen C."/>
            <person name="Bauer D."/>
            <person name="Andreopoulos W."/>
            <person name="Pangilinan J."/>
            <person name="LaButti K."/>
            <person name="Riley R."/>
            <person name="Lipzen A."/>
            <person name="Clum A."/>
            <person name="Drula E."/>
            <person name="Henrissat B."/>
            <person name="Kohler A."/>
            <person name="Grigoriev I.V."/>
            <person name="Martin F.M."/>
            <person name="Hacquard S."/>
        </authorList>
    </citation>
    <scope>NUCLEOTIDE SEQUENCE</scope>
    <source>
        <strain evidence="9">MPI-SDFR-AT-0120</strain>
    </source>
</reference>
<dbReference type="PROSITE" id="PS00086">
    <property type="entry name" value="CYTOCHROME_P450"/>
    <property type="match status" value="1"/>
</dbReference>
<dbReference type="SUPFAM" id="SSF48264">
    <property type="entry name" value="Cytochrome P450"/>
    <property type="match status" value="1"/>
</dbReference>
<dbReference type="AlphaFoldDB" id="A0A8K0RIH5"/>
<evidence type="ECO:0000256" key="6">
    <source>
        <dbReference type="RuleBase" id="RU000461"/>
    </source>
</evidence>
<keyword evidence="7" id="KW-0812">Transmembrane</keyword>
<evidence type="ECO:0000256" key="5">
    <source>
        <dbReference type="PIRSR" id="PIRSR602401-1"/>
    </source>
</evidence>
<dbReference type="PANTHER" id="PTHR46300:SF8">
    <property type="entry name" value="CYTOCHROME P450 2E1"/>
    <property type="match status" value="1"/>
</dbReference>
<proteinExistence type="inferred from homology"/>
<dbReference type="Gene3D" id="1.10.630.10">
    <property type="entry name" value="Cytochrome P450"/>
    <property type="match status" value="1"/>
</dbReference>
<gene>
    <name evidence="9" type="ORF">FB567DRAFT_601328</name>
</gene>
<evidence type="ECO:0000256" key="2">
    <source>
        <dbReference type="ARBA" id="ARBA00022723"/>
    </source>
</evidence>
<dbReference type="EMBL" id="JAGMVJ010000001">
    <property type="protein sequence ID" value="KAH7095430.1"/>
    <property type="molecule type" value="Genomic_DNA"/>
</dbReference>
<keyword evidence="10" id="KW-1185">Reference proteome</keyword>
<dbReference type="GO" id="GO:0004497">
    <property type="term" value="F:monooxygenase activity"/>
    <property type="evidence" value="ECO:0007669"/>
    <property type="project" value="UniProtKB-KW"/>
</dbReference>
<feature type="chain" id="PRO_5035457575" evidence="8">
    <location>
        <begin position="20"/>
        <end position="526"/>
    </location>
</feature>
<comment type="caution">
    <text evidence="9">The sequence shown here is derived from an EMBL/GenBank/DDBJ whole genome shotgun (WGS) entry which is preliminary data.</text>
</comment>
<evidence type="ECO:0000313" key="9">
    <source>
        <dbReference type="EMBL" id="KAH7095430.1"/>
    </source>
</evidence>
<feature type="signal peptide" evidence="8">
    <location>
        <begin position="1"/>
        <end position="19"/>
    </location>
</feature>
<dbReference type="Proteomes" id="UP000813461">
    <property type="component" value="Unassembled WGS sequence"/>
</dbReference>
<evidence type="ECO:0000313" key="10">
    <source>
        <dbReference type="Proteomes" id="UP000813461"/>
    </source>
</evidence>
<keyword evidence="5 6" id="KW-0349">Heme</keyword>
<keyword evidence="2 5" id="KW-0479">Metal-binding</keyword>
<keyword evidence="4 5" id="KW-0408">Iron</keyword>
<evidence type="ECO:0000256" key="1">
    <source>
        <dbReference type="ARBA" id="ARBA00010617"/>
    </source>
</evidence>
<accession>A0A8K0RIH5</accession>
<organism evidence="9 10">
    <name type="scientific">Paraphoma chrysanthemicola</name>
    <dbReference type="NCBI Taxonomy" id="798071"/>
    <lineage>
        <taxon>Eukaryota</taxon>
        <taxon>Fungi</taxon>
        <taxon>Dikarya</taxon>
        <taxon>Ascomycota</taxon>
        <taxon>Pezizomycotina</taxon>
        <taxon>Dothideomycetes</taxon>
        <taxon>Pleosporomycetidae</taxon>
        <taxon>Pleosporales</taxon>
        <taxon>Pleosporineae</taxon>
        <taxon>Phaeosphaeriaceae</taxon>
        <taxon>Paraphoma</taxon>
    </lineage>
</organism>